<dbReference type="EMBL" id="VSRR010000182">
    <property type="protein sequence ID" value="MPC11809.1"/>
    <property type="molecule type" value="Genomic_DNA"/>
</dbReference>
<name>A0A5B7CQN0_PORTR</name>
<keyword evidence="2" id="KW-1185">Reference proteome</keyword>
<dbReference type="AlphaFoldDB" id="A0A5B7CQN0"/>
<dbReference type="Proteomes" id="UP000324222">
    <property type="component" value="Unassembled WGS sequence"/>
</dbReference>
<comment type="caution">
    <text evidence="1">The sequence shown here is derived from an EMBL/GenBank/DDBJ whole genome shotgun (WGS) entry which is preliminary data.</text>
</comment>
<evidence type="ECO:0000313" key="1">
    <source>
        <dbReference type="EMBL" id="MPC11809.1"/>
    </source>
</evidence>
<gene>
    <name evidence="1" type="ORF">E2C01_004484</name>
</gene>
<organism evidence="1 2">
    <name type="scientific">Portunus trituberculatus</name>
    <name type="common">Swimming crab</name>
    <name type="synonym">Neptunus trituberculatus</name>
    <dbReference type="NCBI Taxonomy" id="210409"/>
    <lineage>
        <taxon>Eukaryota</taxon>
        <taxon>Metazoa</taxon>
        <taxon>Ecdysozoa</taxon>
        <taxon>Arthropoda</taxon>
        <taxon>Crustacea</taxon>
        <taxon>Multicrustacea</taxon>
        <taxon>Malacostraca</taxon>
        <taxon>Eumalacostraca</taxon>
        <taxon>Eucarida</taxon>
        <taxon>Decapoda</taxon>
        <taxon>Pleocyemata</taxon>
        <taxon>Brachyura</taxon>
        <taxon>Eubrachyura</taxon>
        <taxon>Portunoidea</taxon>
        <taxon>Portunidae</taxon>
        <taxon>Portuninae</taxon>
        <taxon>Portunus</taxon>
    </lineage>
</organism>
<sequence>MGPYLLPSDSHGAPDMSRVSLRLSDTALALYGWLLRLGLPLPLRVAFRGIRGSIGKVRVWRPGTNDRKLRTVYLWGEL</sequence>
<protein>
    <submittedName>
        <fullName evidence="1">Uncharacterized protein</fullName>
    </submittedName>
</protein>
<proteinExistence type="predicted"/>
<evidence type="ECO:0000313" key="2">
    <source>
        <dbReference type="Proteomes" id="UP000324222"/>
    </source>
</evidence>
<reference evidence="1 2" key="1">
    <citation type="submission" date="2019-05" db="EMBL/GenBank/DDBJ databases">
        <title>Another draft genome of Portunus trituberculatus and its Hox gene families provides insights of decapod evolution.</title>
        <authorList>
            <person name="Jeong J.-H."/>
            <person name="Song I."/>
            <person name="Kim S."/>
            <person name="Choi T."/>
            <person name="Kim D."/>
            <person name="Ryu S."/>
            <person name="Kim W."/>
        </authorList>
    </citation>
    <scope>NUCLEOTIDE SEQUENCE [LARGE SCALE GENOMIC DNA]</scope>
    <source>
        <tissue evidence="1">Muscle</tissue>
    </source>
</reference>
<accession>A0A5B7CQN0</accession>